<gene>
    <name evidence="1" type="ORF">AVEN_1047_1</name>
</gene>
<evidence type="ECO:0000313" key="2">
    <source>
        <dbReference type="Proteomes" id="UP000499080"/>
    </source>
</evidence>
<reference evidence="1 2" key="1">
    <citation type="journal article" date="2019" name="Sci. Rep.">
        <title>Orb-weaving spider Araneus ventricosus genome elucidates the spidroin gene catalogue.</title>
        <authorList>
            <person name="Kono N."/>
            <person name="Nakamura H."/>
            <person name="Ohtoshi R."/>
            <person name="Moran D.A.P."/>
            <person name="Shinohara A."/>
            <person name="Yoshida Y."/>
            <person name="Fujiwara M."/>
            <person name="Mori M."/>
            <person name="Tomita M."/>
            <person name="Arakawa K."/>
        </authorList>
    </citation>
    <scope>NUCLEOTIDE SEQUENCE [LARGE SCALE GENOMIC DNA]</scope>
</reference>
<comment type="caution">
    <text evidence="1">The sequence shown here is derived from an EMBL/GenBank/DDBJ whole genome shotgun (WGS) entry which is preliminary data.</text>
</comment>
<dbReference type="AlphaFoldDB" id="A0A4Y2R1D2"/>
<dbReference type="OrthoDB" id="8380926at2759"/>
<proteinExistence type="predicted"/>
<dbReference type="EMBL" id="BGPR01015416">
    <property type="protein sequence ID" value="GBN69145.1"/>
    <property type="molecule type" value="Genomic_DNA"/>
</dbReference>
<accession>A0A4Y2R1D2</accession>
<name>A0A4Y2R1D2_ARAVE</name>
<sequence>MEKQPRFVLKVSLEEMALRRVMVHICNQIDILTLIDEFEFKELSGFDSFVVWQETVKEKVKNKISKLMFPESLKRRMNLIIRPIDIPSHAK</sequence>
<evidence type="ECO:0000313" key="1">
    <source>
        <dbReference type="EMBL" id="GBN69145.1"/>
    </source>
</evidence>
<dbReference type="Proteomes" id="UP000499080">
    <property type="component" value="Unassembled WGS sequence"/>
</dbReference>
<protein>
    <submittedName>
        <fullName evidence="1">Uncharacterized protein</fullName>
    </submittedName>
</protein>
<organism evidence="1 2">
    <name type="scientific">Araneus ventricosus</name>
    <name type="common">Orbweaver spider</name>
    <name type="synonym">Epeira ventricosa</name>
    <dbReference type="NCBI Taxonomy" id="182803"/>
    <lineage>
        <taxon>Eukaryota</taxon>
        <taxon>Metazoa</taxon>
        <taxon>Ecdysozoa</taxon>
        <taxon>Arthropoda</taxon>
        <taxon>Chelicerata</taxon>
        <taxon>Arachnida</taxon>
        <taxon>Araneae</taxon>
        <taxon>Araneomorphae</taxon>
        <taxon>Entelegynae</taxon>
        <taxon>Araneoidea</taxon>
        <taxon>Araneidae</taxon>
        <taxon>Araneus</taxon>
    </lineage>
</organism>
<keyword evidence="2" id="KW-1185">Reference proteome</keyword>